<proteinExistence type="predicted"/>
<evidence type="ECO:0008006" key="4">
    <source>
        <dbReference type="Google" id="ProtNLM"/>
    </source>
</evidence>
<feature type="transmembrane region" description="Helical" evidence="1">
    <location>
        <begin position="80"/>
        <end position="101"/>
    </location>
</feature>
<feature type="transmembrane region" description="Helical" evidence="1">
    <location>
        <begin position="267"/>
        <end position="288"/>
    </location>
</feature>
<dbReference type="GeneID" id="26736035"/>
<evidence type="ECO:0000313" key="3">
    <source>
        <dbReference type="Proteomes" id="UP000067738"/>
    </source>
</evidence>
<feature type="transmembrane region" description="Helical" evidence="1">
    <location>
        <begin position="521"/>
        <end position="542"/>
    </location>
</feature>
<keyword evidence="1" id="KW-0812">Transmembrane</keyword>
<sequence>MNYFDDFDLKGTLNDYKDMLFQSKKYLLIYLVLIFVMGLSTIYGRIIFTPKFLILTFLVVALLGIFCIVFYFLHSSDEELYKVAFVIILSFGLVCSLIVPICDVSDESEHLTRAEITSRGILIPHWTGEELGVEGLFNHTEGQVYSTARNYGAGFYTIQSMKFFQENLGGTVIETGHDTDKINNTPYLVESAFEQNPFFGYLPQAIGIFLAKIFDLNVIWMLWLPRMFNLVFYAGVISLAIKKTPVLKMPLLAVACIPISIYQASSVSIDCMIIALGIYSIAYFIYMTQAEENSLTSKDIIIFTVICIILGLCKLTYLAFIFLLLLVPFKNYQNDKKTVIPMIFISIAVTAVIGMLWSRYSSPTLLHSWRGSRNLVNSTLQIQYLMDNPKHGINFFKIIFTRDLRHLANGVFSFFGARQVMDHYTDKYYLVLFPLLAFLATILLAYPKKVKFELKTRVGTFALIIIIYIATCFIQLLTWAFIGQFNLGLSLRYFIPLLGLIPIAIWIKYNPIEKEVFDKYSIILITVFLAVMIISFATKYYLNYMTFSLF</sequence>
<keyword evidence="1" id="KW-1133">Transmembrane helix</keyword>
<feature type="transmembrane region" description="Helical" evidence="1">
    <location>
        <begin position="300"/>
        <end position="327"/>
    </location>
</feature>
<feature type="transmembrane region" description="Helical" evidence="1">
    <location>
        <begin position="52"/>
        <end position="73"/>
    </location>
</feature>
<dbReference type="AlphaFoldDB" id="A0A0U3E4B1"/>
<evidence type="ECO:0000313" key="2">
    <source>
        <dbReference type="EMBL" id="ALT68855.1"/>
    </source>
</evidence>
<dbReference type="InterPro" id="IPR018674">
    <property type="entry name" value="DUF2142_membrane"/>
</dbReference>
<feature type="transmembrane region" description="Helical" evidence="1">
    <location>
        <begin position="493"/>
        <end position="509"/>
    </location>
</feature>
<dbReference type="EMBL" id="CP011266">
    <property type="protein sequence ID" value="ALT68855.1"/>
    <property type="molecule type" value="Genomic_DNA"/>
</dbReference>
<dbReference type="KEGG" id="mmil:sm9_1067"/>
<keyword evidence="3" id="KW-1185">Reference proteome</keyword>
<dbReference type="Pfam" id="PF09913">
    <property type="entry name" value="DUF2142"/>
    <property type="match status" value="1"/>
</dbReference>
<dbReference type="OrthoDB" id="75373at2157"/>
<protein>
    <recommendedName>
        <fullName evidence="4">DUF2142 domain-containing protein</fullName>
    </recommendedName>
</protein>
<dbReference type="Proteomes" id="UP000067738">
    <property type="component" value="Chromosome"/>
</dbReference>
<dbReference type="RefSeq" id="WP_058739142.1">
    <property type="nucleotide sequence ID" value="NZ_CP011266.1"/>
</dbReference>
<feature type="transmembrane region" description="Helical" evidence="1">
    <location>
        <begin position="27"/>
        <end position="46"/>
    </location>
</feature>
<feature type="transmembrane region" description="Helical" evidence="1">
    <location>
        <begin position="458"/>
        <end position="481"/>
    </location>
</feature>
<accession>A0A0U3E4B1</accession>
<feature type="transmembrane region" description="Helical" evidence="1">
    <location>
        <begin position="428"/>
        <end position="446"/>
    </location>
</feature>
<gene>
    <name evidence="2" type="ORF">sm9_1067</name>
</gene>
<dbReference type="PATRIC" id="fig|230361.4.peg.1100"/>
<evidence type="ECO:0000256" key="1">
    <source>
        <dbReference type="SAM" id="Phobius"/>
    </source>
</evidence>
<keyword evidence="1" id="KW-0472">Membrane</keyword>
<feature type="transmembrane region" description="Helical" evidence="1">
    <location>
        <begin position="339"/>
        <end position="360"/>
    </location>
</feature>
<organism evidence="2 3">
    <name type="scientific">Methanobrevibacter millerae</name>
    <dbReference type="NCBI Taxonomy" id="230361"/>
    <lineage>
        <taxon>Archaea</taxon>
        <taxon>Methanobacteriati</taxon>
        <taxon>Methanobacteriota</taxon>
        <taxon>Methanomada group</taxon>
        <taxon>Methanobacteria</taxon>
        <taxon>Methanobacteriales</taxon>
        <taxon>Methanobacteriaceae</taxon>
        <taxon>Methanobrevibacter</taxon>
    </lineage>
</organism>
<reference evidence="2 3" key="1">
    <citation type="submission" date="2015-04" db="EMBL/GenBank/DDBJ databases">
        <title>The complete genome sequence of the rumen methanogen Methanobrevibacter millerae SM9.</title>
        <authorList>
            <person name="Leahy S.C."/>
            <person name="Kelly W.J."/>
            <person name="Pacheco D.M."/>
            <person name="Li D."/>
            <person name="Altermann E."/>
            <person name="Attwood G.T."/>
        </authorList>
    </citation>
    <scope>NUCLEOTIDE SEQUENCE [LARGE SCALE GENOMIC DNA]</scope>
    <source>
        <strain evidence="2 3">SM9</strain>
    </source>
</reference>
<name>A0A0U3E4B1_9EURY</name>